<comment type="subunit">
    <text evidence="4">Interacts with the cytoplasmic NapA precursor.</text>
</comment>
<protein>
    <recommendedName>
        <fullName evidence="4">Chaperone NapD</fullName>
    </recommendedName>
    <alternativeName>
        <fullName evidence="4">NapA signal peptide-binding chaperone NapD</fullName>
    </alternativeName>
</protein>
<organism evidence="5 6">
    <name type="scientific">Helicobacter pullorum</name>
    <dbReference type="NCBI Taxonomy" id="35818"/>
    <lineage>
        <taxon>Bacteria</taxon>
        <taxon>Pseudomonadati</taxon>
        <taxon>Campylobacterota</taxon>
        <taxon>Epsilonproteobacteria</taxon>
        <taxon>Campylobacterales</taxon>
        <taxon>Helicobacteraceae</taxon>
        <taxon>Helicobacter</taxon>
    </lineage>
</organism>
<dbReference type="PATRIC" id="fig|35818.11.peg.542"/>
<dbReference type="RefSeq" id="WP_054197663.1">
    <property type="nucleotide sequence ID" value="NZ_JNOC01000016.1"/>
</dbReference>
<comment type="function">
    <text evidence="4">Chaperone for NapA, the catalytic subunit of the periplasmic nitrate reductase. It binds directly and specifically to the twin-arginine signal peptide of NapA, preventing premature interaction with the Tat translocase and premature export.</text>
</comment>
<evidence type="ECO:0000256" key="2">
    <source>
        <dbReference type="ARBA" id="ARBA00022490"/>
    </source>
</evidence>
<sequence>MQEKNLNVSSLIVMCKPEDIARLWEEIEKIPNAQCHYSDKNGKIVVTLETESIDEEICLLRQIEKLQGVVLAQMIYAYHNVELEILQENIQRQDAVPEVLKNNKVKAEEIGYNGDVQGKLDNILKNVL</sequence>
<dbReference type="PANTHER" id="PTHR38603">
    <property type="entry name" value="CHAPERONE NAPD"/>
    <property type="match status" value="1"/>
</dbReference>
<dbReference type="PANTHER" id="PTHR38603:SF1">
    <property type="entry name" value="CHAPERONE NAPD"/>
    <property type="match status" value="1"/>
</dbReference>
<dbReference type="Pfam" id="PF03927">
    <property type="entry name" value="NapD"/>
    <property type="match status" value="1"/>
</dbReference>
<evidence type="ECO:0000313" key="5">
    <source>
        <dbReference type="EMBL" id="KPH56331.1"/>
    </source>
</evidence>
<dbReference type="InterPro" id="IPR005623">
    <property type="entry name" value="Chaperone_NapD_NO3_reduct"/>
</dbReference>
<accession>A0A0N0LTV0</accession>
<dbReference type="Gene3D" id="3.30.70.920">
    <property type="match status" value="1"/>
</dbReference>
<keyword evidence="2 4" id="KW-0963">Cytoplasm</keyword>
<evidence type="ECO:0000256" key="1">
    <source>
        <dbReference type="ARBA" id="ARBA00004496"/>
    </source>
</evidence>
<comment type="similarity">
    <text evidence="4">Belongs to the NapD family.</text>
</comment>
<evidence type="ECO:0000256" key="4">
    <source>
        <dbReference type="HAMAP-Rule" id="MF_02200"/>
    </source>
</evidence>
<dbReference type="AlphaFoldDB" id="A0A0N0LTV0"/>
<dbReference type="HAMAP" id="MF_02200">
    <property type="entry name" value="NapD"/>
    <property type="match status" value="1"/>
</dbReference>
<dbReference type="STRING" id="35818.HPU229336_07830"/>
<reference evidence="5 6" key="1">
    <citation type="submission" date="2014-06" db="EMBL/GenBank/DDBJ databases">
        <title>Helicobacter pullorum isolates in fresh chicken meat - phenotypic and genotypic features.</title>
        <authorList>
            <person name="Borges V."/>
            <person name="Santos A."/>
            <person name="Correia C.B."/>
            <person name="Saraiva M."/>
            <person name="Menard A."/>
            <person name="Vieira L."/>
            <person name="Sampaio D.A."/>
            <person name="Gomes J.P."/>
            <person name="Oleastro M."/>
        </authorList>
    </citation>
    <scope>NUCLEOTIDE SEQUENCE [LARGE SCALE GENOMIC DNA]</scope>
    <source>
        <strain evidence="5 6">229334/12</strain>
    </source>
</reference>
<keyword evidence="3 4" id="KW-0143">Chaperone</keyword>
<dbReference type="GO" id="GO:0051224">
    <property type="term" value="P:negative regulation of protein transport"/>
    <property type="evidence" value="ECO:0007669"/>
    <property type="project" value="UniProtKB-UniRule"/>
</dbReference>
<gene>
    <name evidence="4" type="primary">napD</name>
    <name evidence="5" type="ORF">HPU229334_02760</name>
</gene>
<dbReference type="Proteomes" id="UP000037997">
    <property type="component" value="Unassembled WGS sequence"/>
</dbReference>
<dbReference type="GO" id="GO:0005048">
    <property type="term" value="F:signal sequence binding"/>
    <property type="evidence" value="ECO:0007669"/>
    <property type="project" value="UniProtKB-UniRule"/>
</dbReference>
<dbReference type="GO" id="GO:0005737">
    <property type="term" value="C:cytoplasm"/>
    <property type="evidence" value="ECO:0007669"/>
    <property type="project" value="UniProtKB-SubCell"/>
</dbReference>
<evidence type="ECO:0000256" key="3">
    <source>
        <dbReference type="ARBA" id="ARBA00023186"/>
    </source>
</evidence>
<comment type="subcellular location">
    <subcellularLocation>
        <location evidence="1 4">Cytoplasm</location>
    </subcellularLocation>
</comment>
<name>A0A0N0LTV0_9HELI</name>
<comment type="caution">
    <text evidence="5">The sequence shown here is derived from an EMBL/GenBank/DDBJ whole genome shotgun (WGS) entry which is preliminary data.</text>
</comment>
<proteinExistence type="inferred from homology"/>
<dbReference type="EMBL" id="JNOC01000016">
    <property type="protein sequence ID" value="KPH56331.1"/>
    <property type="molecule type" value="Genomic_DNA"/>
</dbReference>
<evidence type="ECO:0000313" key="6">
    <source>
        <dbReference type="Proteomes" id="UP000037997"/>
    </source>
</evidence>